<dbReference type="SUPFAM" id="SSF54427">
    <property type="entry name" value="NTF2-like"/>
    <property type="match status" value="1"/>
</dbReference>
<dbReference type="InterPro" id="IPR000073">
    <property type="entry name" value="AB_hydrolase_1"/>
</dbReference>
<accession>A0A6V8KEJ9</accession>
<gene>
    <name evidence="4" type="ORF">Phou_060400</name>
</gene>
<organism evidence="4 5">
    <name type="scientific">Phytohabitans houttuyneae</name>
    <dbReference type="NCBI Taxonomy" id="1076126"/>
    <lineage>
        <taxon>Bacteria</taxon>
        <taxon>Bacillati</taxon>
        <taxon>Actinomycetota</taxon>
        <taxon>Actinomycetes</taxon>
        <taxon>Micromonosporales</taxon>
        <taxon>Micromonosporaceae</taxon>
    </lineage>
</organism>
<protein>
    <submittedName>
        <fullName evidence="4">Uncharacterized protein</fullName>
    </submittedName>
</protein>
<keyword evidence="5" id="KW-1185">Reference proteome</keyword>
<evidence type="ECO:0000313" key="4">
    <source>
        <dbReference type="EMBL" id="GFJ81860.1"/>
    </source>
</evidence>
<dbReference type="Gene3D" id="3.10.450.50">
    <property type="match status" value="1"/>
</dbReference>
<dbReference type="Proteomes" id="UP000482800">
    <property type="component" value="Unassembled WGS sequence"/>
</dbReference>
<evidence type="ECO:0000259" key="2">
    <source>
        <dbReference type="Pfam" id="PF00561"/>
    </source>
</evidence>
<dbReference type="GO" id="GO:0016787">
    <property type="term" value="F:hydrolase activity"/>
    <property type="evidence" value="ECO:0007669"/>
    <property type="project" value="UniProtKB-KW"/>
</dbReference>
<dbReference type="InterPro" id="IPR000639">
    <property type="entry name" value="Epox_hydrolase-like"/>
</dbReference>
<reference evidence="4 5" key="2">
    <citation type="submission" date="2020-03" db="EMBL/GenBank/DDBJ databases">
        <authorList>
            <person name="Ichikawa N."/>
            <person name="Kimura A."/>
            <person name="Kitahashi Y."/>
            <person name="Uohara A."/>
        </authorList>
    </citation>
    <scope>NUCLEOTIDE SEQUENCE [LARGE SCALE GENOMIC DNA]</scope>
    <source>
        <strain evidence="4 5">NBRC 108639</strain>
    </source>
</reference>
<sequence>MAVTHPEAGTAVEGLDSFHHRYAEVNGTRIHYVIGGAGPAVVLVHGFPFTWAVWREVMPLLAAQGYTVLAPDLRGMGDSDPAESDTFAKTNVAEDIRQIVFGLGLGPINLVGMDVGGMVVYAYASRHPGEVRRLVLSETLIPGFGLDEMMNPSVEGGTYTFGFSGQVDLATFLTQGKETEYLTPFYRLTSVRLDAEQVGASRYLPHFTGPNGIRGGFQHYGAMIEDGKANRAEFTTRLPMPVLVLNGDHGYYRSQLLAGARQVAEHIETDIIAQASHAYAFDNPQATAERFGRFFAVSDTERLVIVDEIRQFMAGYAYFADHKQFDKLAQLFAPEAIFTIYDPQGAQVLQMTGPKEIEDVITTSVGDATAIHHLFSFTTEVHSPVSASSIINMEDWIDGSSLKVRGYGHYHGEFAKVDGAWRIEKFVQTRLRTEMLQ</sequence>
<dbReference type="AlphaFoldDB" id="A0A6V8KEJ9"/>
<proteinExistence type="predicted"/>
<dbReference type="PRINTS" id="PR00412">
    <property type="entry name" value="EPOXHYDRLASE"/>
</dbReference>
<dbReference type="EMBL" id="BLPF01000002">
    <property type="protein sequence ID" value="GFJ81860.1"/>
    <property type="molecule type" value="Genomic_DNA"/>
</dbReference>
<dbReference type="InterPro" id="IPR029058">
    <property type="entry name" value="AB_hydrolase_fold"/>
</dbReference>
<feature type="domain" description="SnoaL-like" evidence="3">
    <location>
        <begin position="306"/>
        <end position="425"/>
    </location>
</feature>
<evidence type="ECO:0000313" key="5">
    <source>
        <dbReference type="Proteomes" id="UP000482800"/>
    </source>
</evidence>
<dbReference type="Gene3D" id="3.40.50.1820">
    <property type="entry name" value="alpha/beta hydrolase"/>
    <property type="match status" value="1"/>
</dbReference>
<dbReference type="SUPFAM" id="SSF53474">
    <property type="entry name" value="alpha/beta-Hydrolases"/>
    <property type="match status" value="1"/>
</dbReference>
<reference evidence="4 5" key="1">
    <citation type="submission" date="2020-03" db="EMBL/GenBank/DDBJ databases">
        <title>Whole genome shotgun sequence of Phytohabitans houttuyneae NBRC 108639.</title>
        <authorList>
            <person name="Komaki H."/>
            <person name="Tamura T."/>
        </authorList>
    </citation>
    <scope>NUCLEOTIDE SEQUENCE [LARGE SCALE GENOMIC DNA]</scope>
    <source>
        <strain evidence="4 5">NBRC 108639</strain>
    </source>
</reference>
<name>A0A6V8KEJ9_9ACTN</name>
<evidence type="ECO:0000259" key="3">
    <source>
        <dbReference type="Pfam" id="PF13577"/>
    </source>
</evidence>
<feature type="domain" description="AB hydrolase-1" evidence="2">
    <location>
        <begin position="39"/>
        <end position="150"/>
    </location>
</feature>
<dbReference type="Pfam" id="PF13577">
    <property type="entry name" value="SnoaL_4"/>
    <property type="match status" value="1"/>
</dbReference>
<dbReference type="PRINTS" id="PR00111">
    <property type="entry name" value="ABHYDROLASE"/>
</dbReference>
<dbReference type="InterPro" id="IPR037401">
    <property type="entry name" value="SnoaL-like"/>
</dbReference>
<dbReference type="Pfam" id="PF00561">
    <property type="entry name" value="Abhydrolase_1"/>
    <property type="match status" value="1"/>
</dbReference>
<dbReference type="PANTHER" id="PTHR43329">
    <property type="entry name" value="EPOXIDE HYDROLASE"/>
    <property type="match status" value="1"/>
</dbReference>
<dbReference type="InterPro" id="IPR032710">
    <property type="entry name" value="NTF2-like_dom_sf"/>
</dbReference>
<comment type="caution">
    <text evidence="4">The sequence shown here is derived from an EMBL/GenBank/DDBJ whole genome shotgun (WGS) entry which is preliminary data.</text>
</comment>
<dbReference type="RefSeq" id="WP_173061619.1">
    <property type="nucleotide sequence ID" value="NZ_BAABGO010000022.1"/>
</dbReference>
<keyword evidence="1" id="KW-0378">Hydrolase</keyword>
<evidence type="ECO:0000256" key="1">
    <source>
        <dbReference type="ARBA" id="ARBA00022801"/>
    </source>
</evidence>